<evidence type="ECO:0000313" key="1">
    <source>
        <dbReference type="EMBL" id="QCD86435.1"/>
    </source>
</evidence>
<protein>
    <submittedName>
        <fullName evidence="1">Uncharacterized protein</fullName>
    </submittedName>
</protein>
<keyword evidence="2" id="KW-1185">Reference proteome</keyword>
<accession>A0A4D6LDM3</accession>
<dbReference type="EMBL" id="CP039347">
    <property type="protein sequence ID" value="QCD86435.1"/>
    <property type="molecule type" value="Genomic_DNA"/>
</dbReference>
<proteinExistence type="predicted"/>
<gene>
    <name evidence="1" type="ORF">DEO72_LG3g958</name>
</gene>
<dbReference type="Proteomes" id="UP000501690">
    <property type="component" value="Linkage Group LG3"/>
</dbReference>
<sequence>MIQRRLAPSGMCPLPGGLEAGSAWRYVSPVRRFCCCNSGLSDLACVNYKAFGDTSKVGLLVFLELSSERIP</sequence>
<organism evidence="1 2">
    <name type="scientific">Vigna unguiculata</name>
    <name type="common">Cowpea</name>
    <dbReference type="NCBI Taxonomy" id="3917"/>
    <lineage>
        <taxon>Eukaryota</taxon>
        <taxon>Viridiplantae</taxon>
        <taxon>Streptophyta</taxon>
        <taxon>Embryophyta</taxon>
        <taxon>Tracheophyta</taxon>
        <taxon>Spermatophyta</taxon>
        <taxon>Magnoliopsida</taxon>
        <taxon>eudicotyledons</taxon>
        <taxon>Gunneridae</taxon>
        <taxon>Pentapetalae</taxon>
        <taxon>rosids</taxon>
        <taxon>fabids</taxon>
        <taxon>Fabales</taxon>
        <taxon>Fabaceae</taxon>
        <taxon>Papilionoideae</taxon>
        <taxon>50 kb inversion clade</taxon>
        <taxon>NPAAA clade</taxon>
        <taxon>indigoferoid/millettioid clade</taxon>
        <taxon>Phaseoleae</taxon>
        <taxon>Vigna</taxon>
    </lineage>
</organism>
<name>A0A4D6LDM3_VIGUN</name>
<evidence type="ECO:0000313" key="2">
    <source>
        <dbReference type="Proteomes" id="UP000501690"/>
    </source>
</evidence>
<dbReference type="AlphaFoldDB" id="A0A4D6LDM3"/>
<reference evidence="1 2" key="1">
    <citation type="submission" date="2019-04" db="EMBL/GenBank/DDBJ databases">
        <title>An improved genome assembly and genetic linkage map for asparagus bean, Vigna unguiculata ssp. sesquipedialis.</title>
        <authorList>
            <person name="Xia Q."/>
            <person name="Zhang R."/>
            <person name="Dong Y."/>
        </authorList>
    </citation>
    <scope>NUCLEOTIDE SEQUENCE [LARGE SCALE GENOMIC DNA]</scope>
    <source>
        <tissue evidence="1">Leaf</tissue>
    </source>
</reference>